<organism evidence="1">
    <name type="scientific">mine drainage metagenome</name>
    <dbReference type="NCBI Taxonomy" id="410659"/>
    <lineage>
        <taxon>unclassified sequences</taxon>
        <taxon>metagenomes</taxon>
        <taxon>ecological metagenomes</taxon>
    </lineage>
</organism>
<sequence>MQWLVRMSILLSGLILCAGEGRADSLQQTLSARASEDYVTNPLLNPALQGLSAWRTTIDPNYMLTKTSGADEWKADLDVMSIRSSNTSIIANGNFPTATLGWNRQDEKDKFDISTSYHVASTMMDIPSTTGLVSASSTSTSRSLSADWARELSQRITLTLNEAYKNVSFNGSGNNIILSSFYTQSSGLKLNYDLTEHTATFMNLSYVDFVTTGGGPVHIYNAWLGLDWKASEHLDWTLQGGPSRLEGATSGTGATTASTSLQGGTTMNYKGQLSALTLSANRQSTPNGLGGVILIDQARGNFSYDLSERSKTGLDLGWSKYDSLTVGLFRTAGAWLHYDINMFWGIKAYFNHNTYALAGSNPATSNMLGLSIAYTSF</sequence>
<comment type="caution">
    <text evidence="1">The sequence shown here is derived from an EMBL/GenBank/DDBJ whole genome shotgun (WGS) entry which is preliminary data.</text>
</comment>
<reference evidence="1" key="1">
    <citation type="submission" date="2016-10" db="EMBL/GenBank/DDBJ databases">
        <title>Sequence of Gallionella enrichment culture.</title>
        <authorList>
            <person name="Poehlein A."/>
            <person name="Muehling M."/>
            <person name="Daniel R."/>
        </authorList>
    </citation>
    <scope>NUCLEOTIDE SEQUENCE</scope>
</reference>
<dbReference type="AlphaFoldDB" id="A0A1J5SGH8"/>
<accession>A0A1J5SGH8</accession>
<evidence type="ECO:0000313" key="1">
    <source>
        <dbReference type="EMBL" id="OIR03152.1"/>
    </source>
</evidence>
<dbReference type="EMBL" id="MLJW01000068">
    <property type="protein sequence ID" value="OIR03152.1"/>
    <property type="molecule type" value="Genomic_DNA"/>
</dbReference>
<gene>
    <name evidence="1" type="ORF">GALL_146710</name>
</gene>
<protein>
    <submittedName>
        <fullName evidence="1">Uncharacterized protein</fullName>
    </submittedName>
</protein>
<name>A0A1J5SGH8_9ZZZZ</name>
<proteinExistence type="predicted"/>